<dbReference type="RefSeq" id="WP_100425824.1">
    <property type="nucleotide sequence ID" value="NZ_PGEX01000001.1"/>
</dbReference>
<protein>
    <submittedName>
        <fullName evidence="1">Uncharacterized protein</fullName>
    </submittedName>
</protein>
<dbReference type="AlphaFoldDB" id="A0A2M9A8I2"/>
<dbReference type="EMBL" id="PGEX01000001">
    <property type="protein sequence ID" value="PJJ41917.1"/>
    <property type="molecule type" value="Genomic_DNA"/>
</dbReference>
<dbReference type="Proteomes" id="UP000231134">
    <property type="component" value="Unassembled WGS sequence"/>
</dbReference>
<accession>A0A2M9A8I2</accession>
<sequence>MGSMRCFCGYGMRNSDSINQIELSLFKLDDVKSAIEKGVKLKDLPYLYDEIEVWRCPVCGRWDFVSSEFNYRMVPAESEADVSECMDEDDVVLIEYDLRSANNAFSISGEITVSDFLKLDEDFAKIRYLRVNPRRMLLYRDSAMLKPVKCYKQEK</sequence>
<evidence type="ECO:0000313" key="2">
    <source>
        <dbReference type="Proteomes" id="UP000231134"/>
    </source>
</evidence>
<reference evidence="1 2" key="1">
    <citation type="submission" date="2017-11" db="EMBL/GenBank/DDBJ databases">
        <title>Animal gut microbial communities from fecal samples from Wisconsin, USA.</title>
        <authorList>
            <person name="Neumann A."/>
        </authorList>
    </citation>
    <scope>NUCLEOTIDE SEQUENCE [LARGE SCALE GENOMIC DNA]</scope>
    <source>
        <strain evidence="1 2">UWS3</strain>
    </source>
</reference>
<organism evidence="1 2">
    <name type="scientific">Hallerella succinigenes</name>
    <dbReference type="NCBI Taxonomy" id="1896222"/>
    <lineage>
        <taxon>Bacteria</taxon>
        <taxon>Pseudomonadati</taxon>
        <taxon>Fibrobacterota</taxon>
        <taxon>Fibrobacteria</taxon>
        <taxon>Fibrobacterales</taxon>
        <taxon>Fibrobacteraceae</taxon>
        <taxon>Hallerella</taxon>
    </lineage>
</organism>
<gene>
    <name evidence="1" type="ORF">BGX16_1924</name>
</gene>
<name>A0A2M9A8I2_9BACT</name>
<keyword evidence="2" id="KW-1185">Reference proteome</keyword>
<evidence type="ECO:0000313" key="1">
    <source>
        <dbReference type="EMBL" id="PJJ41917.1"/>
    </source>
</evidence>
<proteinExistence type="predicted"/>
<comment type="caution">
    <text evidence="1">The sequence shown here is derived from an EMBL/GenBank/DDBJ whole genome shotgun (WGS) entry which is preliminary data.</text>
</comment>
<dbReference type="OrthoDB" id="981992at2"/>